<dbReference type="AlphaFoldDB" id="A0A0C9XX33"/>
<dbReference type="HOGENOM" id="CLU_058669_1_1_1"/>
<evidence type="ECO:0000313" key="3">
    <source>
        <dbReference type="Proteomes" id="UP000054477"/>
    </source>
</evidence>
<dbReference type="OrthoDB" id="434253at2759"/>
<organism evidence="2 3">
    <name type="scientific">Laccaria amethystina LaAM-08-1</name>
    <dbReference type="NCBI Taxonomy" id="1095629"/>
    <lineage>
        <taxon>Eukaryota</taxon>
        <taxon>Fungi</taxon>
        <taxon>Dikarya</taxon>
        <taxon>Basidiomycota</taxon>
        <taxon>Agaricomycotina</taxon>
        <taxon>Agaricomycetes</taxon>
        <taxon>Agaricomycetidae</taxon>
        <taxon>Agaricales</taxon>
        <taxon>Agaricineae</taxon>
        <taxon>Hydnangiaceae</taxon>
        <taxon>Laccaria</taxon>
    </lineage>
</organism>
<dbReference type="InterPro" id="IPR012349">
    <property type="entry name" value="Split_barrel_FMN-bd"/>
</dbReference>
<dbReference type="Gene3D" id="2.30.110.10">
    <property type="entry name" value="Electron Transport, Fmn-binding Protein, Chain A"/>
    <property type="match status" value="1"/>
</dbReference>
<name>A0A0C9XX33_9AGAR</name>
<dbReference type="EMBL" id="KN838595">
    <property type="protein sequence ID" value="KIK02227.1"/>
    <property type="molecule type" value="Genomic_DNA"/>
</dbReference>
<feature type="domain" description="Pyridoxamine 5'-phosphate oxidase Alr4036 family FMN-binding" evidence="1">
    <location>
        <begin position="4"/>
        <end position="99"/>
    </location>
</feature>
<dbReference type="SUPFAM" id="SSF50475">
    <property type="entry name" value="FMN-binding split barrel"/>
    <property type="match status" value="1"/>
</dbReference>
<dbReference type="PANTHER" id="PTHR28243:SF1">
    <property type="entry name" value="PYRIDOXAMINE 5'-PHOSPHATE OXIDASE ALR4036 FAMILY FMN-BINDING DOMAIN-CONTAINING PROTEIN"/>
    <property type="match status" value="1"/>
</dbReference>
<protein>
    <recommendedName>
        <fullName evidence="1">Pyridoxamine 5'-phosphate oxidase Alr4036 family FMN-binding domain-containing protein</fullName>
    </recommendedName>
</protein>
<dbReference type="GO" id="GO:0010181">
    <property type="term" value="F:FMN binding"/>
    <property type="evidence" value="ECO:0007669"/>
    <property type="project" value="InterPro"/>
</dbReference>
<dbReference type="Proteomes" id="UP000054477">
    <property type="component" value="Unassembled WGS sequence"/>
</dbReference>
<keyword evidence="3" id="KW-1185">Reference proteome</keyword>
<dbReference type="STRING" id="1095629.A0A0C9XX33"/>
<evidence type="ECO:0000313" key="2">
    <source>
        <dbReference type="EMBL" id="KIK02227.1"/>
    </source>
</evidence>
<gene>
    <name evidence="2" type="ORF">K443DRAFT_131949</name>
</gene>
<dbReference type="InterPro" id="IPR024624">
    <property type="entry name" value="Pyridox_Oxase_Alr4036_FMN-bd"/>
</dbReference>
<reference evidence="2 3" key="1">
    <citation type="submission" date="2014-04" db="EMBL/GenBank/DDBJ databases">
        <authorList>
            <consortium name="DOE Joint Genome Institute"/>
            <person name="Kuo A."/>
            <person name="Kohler A."/>
            <person name="Nagy L.G."/>
            <person name="Floudas D."/>
            <person name="Copeland A."/>
            <person name="Barry K.W."/>
            <person name="Cichocki N."/>
            <person name="Veneault-Fourrey C."/>
            <person name="LaButti K."/>
            <person name="Lindquist E.A."/>
            <person name="Lipzen A."/>
            <person name="Lundell T."/>
            <person name="Morin E."/>
            <person name="Murat C."/>
            <person name="Sun H."/>
            <person name="Tunlid A."/>
            <person name="Henrissat B."/>
            <person name="Grigoriev I.V."/>
            <person name="Hibbett D.S."/>
            <person name="Martin F."/>
            <person name="Nordberg H.P."/>
            <person name="Cantor M.N."/>
            <person name="Hua S.X."/>
        </authorList>
    </citation>
    <scope>NUCLEOTIDE SEQUENCE [LARGE SCALE GENOMIC DNA]</scope>
    <source>
        <strain evidence="2 3">LaAM-08-1</strain>
    </source>
</reference>
<evidence type="ECO:0000259" key="1">
    <source>
        <dbReference type="Pfam" id="PF12766"/>
    </source>
</evidence>
<reference evidence="3" key="2">
    <citation type="submission" date="2015-01" db="EMBL/GenBank/DDBJ databases">
        <title>Evolutionary Origins and Diversification of the Mycorrhizal Mutualists.</title>
        <authorList>
            <consortium name="DOE Joint Genome Institute"/>
            <consortium name="Mycorrhizal Genomics Consortium"/>
            <person name="Kohler A."/>
            <person name="Kuo A."/>
            <person name="Nagy L.G."/>
            <person name="Floudas D."/>
            <person name="Copeland A."/>
            <person name="Barry K.W."/>
            <person name="Cichocki N."/>
            <person name="Veneault-Fourrey C."/>
            <person name="LaButti K."/>
            <person name="Lindquist E.A."/>
            <person name="Lipzen A."/>
            <person name="Lundell T."/>
            <person name="Morin E."/>
            <person name="Murat C."/>
            <person name="Riley R."/>
            <person name="Ohm R."/>
            <person name="Sun H."/>
            <person name="Tunlid A."/>
            <person name="Henrissat B."/>
            <person name="Grigoriev I.V."/>
            <person name="Hibbett D.S."/>
            <person name="Martin F."/>
        </authorList>
    </citation>
    <scope>NUCLEOTIDE SEQUENCE [LARGE SCALE GENOMIC DNA]</scope>
    <source>
        <strain evidence="3">LaAM-08-1</strain>
    </source>
</reference>
<accession>A0A0C9XX33</accession>
<dbReference type="Pfam" id="PF12766">
    <property type="entry name" value="Pyridox_oxase_2"/>
    <property type="match status" value="1"/>
</dbReference>
<dbReference type="PANTHER" id="PTHR28243">
    <property type="entry name" value="AGL049CP"/>
    <property type="match status" value="1"/>
</dbReference>
<sequence length="238" mass="26795">MPVPRWKIAIETAIAEYKNQTVFQLATLDPTLPTPHVRSHVFRSFLSSESKPNLPLLVSSTDVRTPKVTQLAAHPDAELAWWIEGVQQQFRISGKVHVVPAPGHILFRHFLSRTASDHEGSSGIAALNKEGFNWEAKRVEAFKSLSGKMRATWCRPVPGTRLEGGQEEAKRWPVSIEEPQKGATEEEKSNWEMALHNFALVVIDPAEVDFVELGMVPNRRTKFTRLKEGTWGEEELVP</sequence>
<proteinExistence type="predicted"/>